<dbReference type="EMBL" id="JAQIZT010000019">
    <property type="protein sequence ID" value="KAJ6952576.1"/>
    <property type="molecule type" value="Genomic_DNA"/>
</dbReference>
<evidence type="ECO:0000313" key="1">
    <source>
        <dbReference type="EMBL" id="KAJ6952576.1"/>
    </source>
</evidence>
<evidence type="ECO:0000313" key="2">
    <source>
        <dbReference type="Proteomes" id="UP001164929"/>
    </source>
</evidence>
<comment type="caution">
    <text evidence="1">The sequence shown here is derived from an EMBL/GenBank/DDBJ whole genome shotgun (WGS) entry which is preliminary data.</text>
</comment>
<organism evidence="1 2">
    <name type="scientific">Populus alba x Populus x berolinensis</name>
    <dbReference type="NCBI Taxonomy" id="444605"/>
    <lineage>
        <taxon>Eukaryota</taxon>
        <taxon>Viridiplantae</taxon>
        <taxon>Streptophyta</taxon>
        <taxon>Embryophyta</taxon>
        <taxon>Tracheophyta</taxon>
        <taxon>Spermatophyta</taxon>
        <taxon>Magnoliopsida</taxon>
        <taxon>eudicotyledons</taxon>
        <taxon>Gunneridae</taxon>
        <taxon>Pentapetalae</taxon>
        <taxon>rosids</taxon>
        <taxon>fabids</taxon>
        <taxon>Malpighiales</taxon>
        <taxon>Salicaceae</taxon>
        <taxon>Saliceae</taxon>
        <taxon>Populus</taxon>
    </lineage>
</organism>
<sequence length="70" mass="8073">MFYRNCGGKCGVQIVKKIQIPFLFVEQKFQIDKKTRKIGQQKFPIQHQTSSFPVSIAGLSSFRSHQASIW</sequence>
<name>A0AAD6L905_9ROSI</name>
<dbReference type="Proteomes" id="UP001164929">
    <property type="component" value="Chromosome 19"/>
</dbReference>
<protein>
    <submittedName>
        <fullName evidence="1">Uncharacterized protein</fullName>
    </submittedName>
</protein>
<gene>
    <name evidence="1" type="ORF">NC653_041646</name>
</gene>
<proteinExistence type="predicted"/>
<dbReference type="AlphaFoldDB" id="A0AAD6L905"/>
<keyword evidence="2" id="KW-1185">Reference proteome</keyword>
<accession>A0AAD6L905</accession>
<reference evidence="1" key="1">
    <citation type="journal article" date="2023" name="Mol. Ecol. Resour.">
        <title>Chromosome-level genome assembly of a triploid poplar Populus alba 'Berolinensis'.</title>
        <authorList>
            <person name="Chen S."/>
            <person name="Yu Y."/>
            <person name="Wang X."/>
            <person name="Wang S."/>
            <person name="Zhang T."/>
            <person name="Zhou Y."/>
            <person name="He R."/>
            <person name="Meng N."/>
            <person name="Wang Y."/>
            <person name="Liu W."/>
            <person name="Liu Z."/>
            <person name="Liu J."/>
            <person name="Guo Q."/>
            <person name="Huang H."/>
            <person name="Sederoff R.R."/>
            <person name="Wang G."/>
            <person name="Qu G."/>
            <person name="Chen S."/>
        </authorList>
    </citation>
    <scope>NUCLEOTIDE SEQUENCE</scope>
    <source>
        <strain evidence="1">SC-2020</strain>
    </source>
</reference>